<evidence type="ECO:0000313" key="4">
    <source>
        <dbReference type="Proteomes" id="UP000249390"/>
    </source>
</evidence>
<dbReference type="FunFam" id="1.25.40.10:FF:000470">
    <property type="entry name" value="Pentatricopeptide repeat-containing protein At5g66520"/>
    <property type="match status" value="1"/>
</dbReference>
<feature type="repeat" description="PPR" evidence="2">
    <location>
        <begin position="80"/>
        <end position="114"/>
    </location>
</feature>
<reference evidence="3 4" key="1">
    <citation type="submission" date="2018-06" db="EMBL/GenBank/DDBJ databases">
        <title>The Genome of Cuscuta australis (Dodder) Provides Insight into the Evolution of Plant Parasitism.</title>
        <authorList>
            <person name="Liu H."/>
        </authorList>
    </citation>
    <scope>NUCLEOTIDE SEQUENCE [LARGE SCALE GENOMIC DNA]</scope>
    <source>
        <strain evidence="4">cv. Yunnan</strain>
        <tissue evidence="3">Vines</tissue>
    </source>
</reference>
<dbReference type="Pfam" id="PF13041">
    <property type="entry name" value="PPR_2"/>
    <property type="match status" value="2"/>
</dbReference>
<evidence type="ECO:0000256" key="1">
    <source>
        <dbReference type="ARBA" id="ARBA00022737"/>
    </source>
</evidence>
<gene>
    <name evidence="3" type="ORF">DM860_007660</name>
</gene>
<dbReference type="Gene3D" id="1.25.40.10">
    <property type="entry name" value="Tetratricopeptide repeat domain"/>
    <property type="match status" value="5"/>
</dbReference>
<dbReference type="Pfam" id="PF01535">
    <property type="entry name" value="PPR"/>
    <property type="match status" value="9"/>
</dbReference>
<organism evidence="3 4">
    <name type="scientific">Cuscuta australis</name>
    <dbReference type="NCBI Taxonomy" id="267555"/>
    <lineage>
        <taxon>Eukaryota</taxon>
        <taxon>Viridiplantae</taxon>
        <taxon>Streptophyta</taxon>
        <taxon>Embryophyta</taxon>
        <taxon>Tracheophyta</taxon>
        <taxon>Spermatophyta</taxon>
        <taxon>Magnoliopsida</taxon>
        <taxon>eudicotyledons</taxon>
        <taxon>Gunneridae</taxon>
        <taxon>Pentapetalae</taxon>
        <taxon>asterids</taxon>
        <taxon>lamiids</taxon>
        <taxon>Solanales</taxon>
        <taxon>Convolvulaceae</taxon>
        <taxon>Cuscuteae</taxon>
        <taxon>Cuscuta</taxon>
        <taxon>Cuscuta subgen. Grammica</taxon>
        <taxon>Cuscuta sect. Cleistogrammica</taxon>
    </lineage>
</organism>
<keyword evidence="4" id="KW-1185">Reference proteome</keyword>
<feature type="repeat" description="PPR" evidence="2">
    <location>
        <begin position="448"/>
        <end position="482"/>
    </location>
</feature>
<dbReference type="InterPro" id="IPR046848">
    <property type="entry name" value="E_motif"/>
</dbReference>
<dbReference type="PANTHER" id="PTHR47926:SF344">
    <property type="entry name" value="OS07G0636900 PROTEIN"/>
    <property type="match status" value="1"/>
</dbReference>
<feature type="repeat" description="PPR" evidence="2">
    <location>
        <begin position="316"/>
        <end position="350"/>
    </location>
</feature>
<dbReference type="PANTHER" id="PTHR47926">
    <property type="entry name" value="PENTATRICOPEPTIDE REPEAT-CONTAINING PROTEIN"/>
    <property type="match status" value="1"/>
</dbReference>
<name>A0A328E4F4_9ASTE</name>
<comment type="caution">
    <text evidence="3">The sequence shown here is derived from an EMBL/GenBank/DDBJ whole genome shotgun (WGS) entry which is preliminary data.</text>
</comment>
<dbReference type="Proteomes" id="UP000249390">
    <property type="component" value="Unassembled WGS sequence"/>
</dbReference>
<dbReference type="Pfam" id="PF20431">
    <property type="entry name" value="E_motif"/>
    <property type="match status" value="1"/>
</dbReference>
<accession>A0A328E4F4</accession>
<feature type="repeat" description="PPR" evidence="2">
    <location>
        <begin position="183"/>
        <end position="217"/>
    </location>
</feature>
<dbReference type="EMBL" id="NQVE01000030">
    <property type="protein sequence ID" value="RAL52892.1"/>
    <property type="molecule type" value="Genomic_DNA"/>
</dbReference>
<feature type="repeat" description="PPR" evidence="2">
    <location>
        <begin position="285"/>
        <end position="315"/>
    </location>
</feature>
<dbReference type="InterPro" id="IPR046960">
    <property type="entry name" value="PPR_At4g14850-like_plant"/>
</dbReference>
<dbReference type="GO" id="GO:0003723">
    <property type="term" value="F:RNA binding"/>
    <property type="evidence" value="ECO:0007669"/>
    <property type="project" value="InterPro"/>
</dbReference>
<dbReference type="SUPFAM" id="SSF48452">
    <property type="entry name" value="TPR-like"/>
    <property type="match status" value="1"/>
</dbReference>
<evidence type="ECO:0000256" key="2">
    <source>
        <dbReference type="PROSITE-ProRule" id="PRU00708"/>
    </source>
</evidence>
<keyword evidence="1" id="KW-0677">Repeat</keyword>
<dbReference type="InterPro" id="IPR002885">
    <property type="entry name" value="PPR_rpt"/>
</dbReference>
<proteinExistence type="predicted"/>
<protein>
    <recommendedName>
        <fullName evidence="5">Pentacotripeptide-repeat region of PRORP domain-containing protein</fullName>
    </recommendedName>
</protein>
<dbReference type="FunFam" id="1.25.40.10:FF:000184">
    <property type="entry name" value="Pentatricopeptide repeat-containing protein, chloroplastic"/>
    <property type="match status" value="1"/>
</dbReference>
<sequence>MNSHLTLFFSNLQKHTRPHLFLLECCSSMKRLMEFHAHFITSGLSTHPTILSSVISFATLSPAGDLGYARSVLARITQPNSFMFNTVIRGYASSSDPGSAFVLYSFMIGHGIVPNSYTYPFVIKALSKGGRDWLCGGEATHCSVIKYGHVSDLHIANSLLNMYASFGLSEDAHKVFDEIPEPDVVSWNVIVDGLCQNGRFDEALHVFSQMCKNEIRPNSVTFLSLVSSCTKSSDLGTGKMVHSQIMVMIGYSISKNLENSLLDMYCKFGDLDSAEKMFHIMEVKTVFAWTSLLDGYILKGELERAVEVFYRMPLKDTTAWNVMLYGFLEAGDVNSAEKIFREMPERDLVSWNSMILGYAHNNKHIECSLFLKEMLRSGVKLDRITLLGVFSICGYAGEAQFLGEAVHSHMEKLNIKGEEVETALMDMYCKSGSFENAIKVFETIARKSVLAWSVLIAGLAINGLANEALNYFHLMCEAGVKPNEITFLGALCACSHAGLVEEGKELFRDMVQIHGMTPRSEHCGCMVDLLGRAGLLKEAEKFIHESAPAVADEAGALGALVGACRMHGEIGMAEKFAKRLVEIDPYHSARYVLLSNIYAAENRWGDVEKVRKRMKASGVQKTPGFSLIQLKSGG</sequence>
<evidence type="ECO:0008006" key="5">
    <source>
        <dbReference type="Google" id="ProtNLM"/>
    </source>
</evidence>
<dbReference type="InterPro" id="IPR011990">
    <property type="entry name" value="TPR-like_helical_dom_sf"/>
</dbReference>
<dbReference type="AlphaFoldDB" id="A0A328E4F4"/>
<evidence type="ECO:0000313" key="3">
    <source>
        <dbReference type="EMBL" id="RAL52892.1"/>
    </source>
</evidence>
<dbReference type="PROSITE" id="PS51375">
    <property type="entry name" value="PPR"/>
    <property type="match status" value="5"/>
</dbReference>
<dbReference type="GO" id="GO:0009451">
    <property type="term" value="P:RNA modification"/>
    <property type="evidence" value="ECO:0007669"/>
    <property type="project" value="InterPro"/>
</dbReference>
<dbReference type="NCBIfam" id="TIGR00756">
    <property type="entry name" value="PPR"/>
    <property type="match status" value="6"/>
</dbReference>